<protein>
    <recommendedName>
        <fullName evidence="4 5">Large ribosomal subunit protein eL15</fullName>
    </recommendedName>
</protein>
<evidence type="ECO:0000256" key="5">
    <source>
        <dbReference type="HAMAP-Rule" id="MF_00256"/>
    </source>
</evidence>
<sequence length="190" mass="22457">MKSMYAFIAETWQSGAIDKIMWERLQKWRKEPAIVRVERPTRLNRARALGYKAKRGIIVVRVRVRRGGRIAKRPSRGRKTKNQMVNKLTPKKGLQWIAEERANRKYPNMEVLGSYWVGEDGRYKWFEVILVDRNCPDIVADKNLNWITRQKGRVYRGLTPAGKRARGLRRRGFGAEKIRPSYRANFRKEE</sequence>
<dbReference type="AlphaFoldDB" id="A0A7J3M2R1"/>
<dbReference type="PANTHER" id="PTHR11847:SF4">
    <property type="entry name" value="LARGE RIBOSOMAL SUBUNIT PROTEIN EL15"/>
    <property type="match status" value="1"/>
</dbReference>
<evidence type="ECO:0000256" key="4">
    <source>
        <dbReference type="ARBA" id="ARBA00035214"/>
    </source>
</evidence>
<dbReference type="InterPro" id="IPR020925">
    <property type="entry name" value="Ribosomal_eL15_CS"/>
</dbReference>
<accession>A0A7J3M2R1</accession>
<dbReference type="GO" id="GO:0002181">
    <property type="term" value="P:cytoplasmic translation"/>
    <property type="evidence" value="ECO:0007669"/>
    <property type="project" value="TreeGrafter"/>
</dbReference>
<dbReference type="EMBL" id="DSYZ01000053">
    <property type="protein sequence ID" value="HGT82544.1"/>
    <property type="molecule type" value="Genomic_DNA"/>
</dbReference>
<dbReference type="InterPro" id="IPR024794">
    <property type="entry name" value="Rbsml_eL15_core_dom_sf"/>
</dbReference>
<dbReference type="Pfam" id="PF00827">
    <property type="entry name" value="Ribosomal_L15e"/>
    <property type="match status" value="1"/>
</dbReference>
<gene>
    <name evidence="5" type="primary">rpl15e</name>
    <name evidence="6" type="ORF">ENT52_02300</name>
</gene>
<dbReference type="NCBIfam" id="NF003269">
    <property type="entry name" value="PRK04243.1"/>
    <property type="match status" value="1"/>
</dbReference>
<keyword evidence="3 5" id="KW-0687">Ribonucleoprotein</keyword>
<evidence type="ECO:0000256" key="2">
    <source>
        <dbReference type="ARBA" id="ARBA00022980"/>
    </source>
</evidence>
<comment type="similarity">
    <text evidence="1 5">Belongs to the eukaryotic ribosomal protein eL15 family.</text>
</comment>
<dbReference type="PANTHER" id="PTHR11847">
    <property type="entry name" value="RIBOSOMAL PROTEIN L15"/>
    <property type="match status" value="1"/>
</dbReference>
<dbReference type="GO" id="GO:0022625">
    <property type="term" value="C:cytosolic large ribosomal subunit"/>
    <property type="evidence" value="ECO:0007669"/>
    <property type="project" value="TreeGrafter"/>
</dbReference>
<evidence type="ECO:0000256" key="3">
    <source>
        <dbReference type="ARBA" id="ARBA00023274"/>
    </source>
</evidence>
<evidence type="ECO:0000313" key="6">
    <source>
        <dbReference type="EMBL" id="HGT82544.1"/>
    </source>
</evidence>
<keyword evidence="2 5" id="KW-0689">Ribosomal protein</keyword>
<reference evidence="6" key="1">
    <citation type="journal article" date="2020" name="mSystems">
        <title>Genome- and Community-Level Interaction Insights into Carbon Utilization and Element Cycling Functions of Hydrothermarchaeota in Hydrothermal Sediment.</title>
        <authorList>
            <person name="Zhou Z."/>
            <person name="Liu Y."/>
            <person name="Xu W."/>
            <person name="Pan J."/>
            <person name="Luo Z.H."/>
            <person name="Li M."/>
        </authorList>
    </citation>
    <scope>NUCLEOTIDE SEQUENCE [LARGE SCALE GENOMIC DNA]</scope>
    <source>
        <strain evidence="6">SpSt-587</strain>
    </source>
</reference>
<dbReference type="GO" id="GO:0003735">
    <property type="term" value="F:structural constituent of ribosome"/>
    <property type="evidence" value="ECO:0007669"/>
    <property type="project" value="InterPro"/>
</dbReference>
<dbReference type="HAMAP" id="MF_00256">
    <property type="entry name" value="Ribosomal_eL15"/>
    <property type="match status" value="1"/>
</dbReference>
<dbReference type="SUPFAM" id="SSF54189">
    <property type="entry name" value="Ribosomal proteins S24e, L23 and L15e"/>
    <property type="match status" value="1"/>
</dbReference>
<evidence type="ECO:0000256" key="1">
    <source>
        <dbReference type="ARBA" id="ARBA00006857"/>
    </source>
</evidence>
<dbReference type="InterPro" id="IPR012678">
    <property type="entry name" value="Ribosomal_uL23/eL15/eS24_sf"/>
</dbReference>
<dbReference type="GO" id="GO:0003723">
    <property type="term" value="F:RNA binding"/>
    <property type="evidence" value="ECO:0007669"/>
    <property type="project" value="TreeGrafter"/>
</dbReference>
<dbReference type="InterPro" id="IPR000439">
    <property type="entry name" value="Ribosomal_eL15"/>
</dbReference>
<dbReference type="FunFam" id="3.40.1120.10:FF:000002">
    <property type="entry name" value="50S ribosomal protein L15e"/>
    <property type="match status" value="1"/>
</dbReference>
<comment type="caution">
    <text evidence="6">The sequence shown here is derived from an EMBL/GenBank/DDBJ whole genome shotgun (WGS) entry which is preliminary data.</text>
</comment>
<dbReference type="InterPro" id="IPR020926">
    <property type="entry name" value="Ribosomal_eL15_arc"/>
</dbReference>
<organism evidence="6">
    <name type="scientific">Archaeoglobus fulgidus</name>
    <dbReference type="NCBI Taxonomy" id="2234"/>
    <lineage>
        <taxon>Archaea</taxon>
        <taxon>Methanobacteriati</taxon>
        <taxon>Methanobacteriota</taxon>
        <taxon>Archaeoglobi</taxon>
        <taxon>Archaeoglobales</taxon>
        <taxon>Archaeoglobaceae</taxon>
        <taxon>Archaeoglobus</taxon>
    </lineage>
</organism>
<name>A0A7J3M2R1_ARCFL</name>
<dbReference type="Gene3D" id="3.40.1120.10">
    <property type="entry name" value="Ribosomal protein l15e"/>
    <property type="match status" value="1"/>
</dbReference>
<dbReference type="PROSITE" id="PS01194">
    <property type="entry name" value="RIBOSOMAL_L15E"/>
    <property type="match status" value="1"/>
</dbReference>
<dbReference type="SMART" id="SM01384">
    <property type="entry name" value="Ribosomal_L15e"/>
    <property type="match status" value="1"/>
</dbReference>
<proteinExistence type="inferred from homology"/>